<proteinExistence type="predicted"/>
<gene>
    <name evidence="2" type="ORF">DFP72DRAFT_1065489</name>
</gene>
<evidence type="ECO:0000313" key="2">
    <source>
        <dbReference type="EMBL" id="KAF6757696.1"/>
    </source>
</evidence>
<protein>
    <submittedName>
        <fullName evidence="2">Uncharacterized protein</fullName>
    </submittedName>
</protein>
<organism evidence="2 3">
    <name type="scientific">Ephemerocybe angulata</name>
    <dbReference type="NCBI Taxonomy" id="980116"/>
    <lineage>
        <taxon>Eukaryota</taxon>
        <taxon>Fungi</taxon>
        <taxon>Dikarya</taxon>
        <taxon>Basidiomycota</taxon>
        <taxon>Agaricomycotina</taxon>
        <taxon>Agaricomycetes</taxon>
        <taxon>Agaricomycetidae</taxon>
        <taxon>Agaricales</taxon>
        <taxon>Agaricineae</taxon>
        <taxon>Psathyrellaceae</taxon>
        <taxon>Ephemerocybe</taxon>
    </lineage>
</organism>
<evidence type="ECO:0000256" key="1">
    <source>
        <dbReference type="SAM" id="MobiDB-lite"/>
    </source>
</evidence>
<reference evidence="2 3" key="1">
    <citation type="submission" date="2020-07" db="EMBL/GenBank/DDBJ databases">
        <title>Comparative genomics of pyrophilous fungi reveals a link between fire events and developmental genes.</title>
        <authorList>
            <consortium name="DOE Joint Genome Institute"/>
            <person name="Steindorff A.S."/>
            <person name="Carver A."/>
            <person name="Calhoun S."/>
            <person name="Stillman K."/>
            <person name="Liu H."/>
            <person name="Lipzen A."/>
            <person name="Pangilinan J."/>
            <person name="Labutti K."/>
            <person name="Bruns T.D."/>
            <person name="Grigoriev I.V."/>
        </authorList>
    </citation>
    <scope>NUCLEOTIDE SEQUENCE [LARGE SCALE GENOMIC DNA]</scope>
    <source>
        <strain evidence="2 3">CBS 144469</strain>
    </source>
</reference>
<comment type="caution">
    <text evidence="2">The sequence shown here is derived from an EMBL/GenBank/DDBJ whole genome shotgun (WGS) entry which is preliminary data.</text>
</comment>
<feature type="compositionally biased region" description="Basic and acidic residues" evidence="1">
    <location>
        <begin position="24"/>
        <end position="36"/>
    </location>
</feature>
<name>A0A8H6I5E3_9AGAR</name>
<dbReference type="EMBL" id="JACGCI010000021">
    <property type="protein sequence ID" value="KAF6757696.1"/>
    <property type="molecule type" value="Genomic_DNA"/>
</dbReference>
<dbReference type="Proteomes" id="UP000521943">
    <property type="component" value="Unassembled WGS sequence"/>
</dbReference>
<sequence>MDRLETARHSLRSASQTPRTQSRHPYERPHLRDSTGKRRANAGPGNRECLTCIRALSKPEIARRPPAKGQADREKGWCEAKKIVPSTAQCKHGPFAGLPTQPRQLRARNLRLRLHRRIDYELERVAGASPGLARIPRLHLRRRIYYMATRLGALPGFASLRVHPPHAISSVALTTTEHSVRIPLPKGHRRVLILTNNSDSSTSTPRNVVTVISSSLFPDSLQPPTLVLKAWLLRMGRGQRCQFYEPDTSPTAASDSSIVAKSRC</sequence>
<evidence type="ECO:0000313" key="3">
    <source>
        <dbReference type="Proteomes" id="UP000521943"/>
    </source>
</evidence>
<dbReference type="AlphaFoldDB" id="A0A8H6I5E3"/>
<feature type="region of interest" description="Disordered" evidence="1">
    <location>
        <begin position="1"/>
        <end position="45"/>
    </location>
</feature>
<keyword evidence="3" id="KW-1185">Reference proteome</keyword>
<accession>A0A8H6I5E3</accession>